<protein>
    <recommendedName>
        <fullName evidence="1">Mutator-like transposase domain-containing protein</fullName>
    </recommendedName>
</protein>
<organism evidence="2 3">
    <name type="scientific">Orchesella cincta</name>
    <name type="common">Springtail</name>
    <name type="synonym">Podura cincta</name>
    <dbReference type="NCBI Taxonomy" id="48709"/>
    <lineage>
        <taxon>Eukaryota</taxon>
        <taxon>Metazoa</taxon>
        <taxon>Ecdysozoa</taxon>
        <taxon>Arthropoda</taxon>
        <taxon>Hexapoda</taxon>
        <taxon>Collembola</taxon>
        <taxon>Entomobryomorpha</taxon>
        <taxon>Entomobryoidea</taxon>
        <taxon>Orchesellidae</taxon>
        <taxon>Orchesellinae</taxon>
        <taxon>Orchesella</taxon>
    </lineage>
</organism>
<accession>A0A1D2MET4</accession>
<evidence type="ECO:0000313" key="3">
    <source>
        <dbReference type="Proteomes" id="UP000094527"/>
    </source>
</evidence>
<dbReference type="Proteomes" id="UP000094527">
    <property type="component" value="Unassembled WGS sequence"/>
</dbReference>
<evidence type="ECO:0000313" key="2">
    <source>
        <dbReference type="EMBL" id="ODM91485.1"/>
    </source>
</evidence>
<dbReference type="AlphaFoldDB" id="A0A1D2MET4"/>
<reference evidence="2 3" key="1">
    <citation type="journal article" date="2016" name="Genome Biol. Evol.">
        <title>Gene Family Evolution Reflects Adaptation to Soil Environmental Stressors in the Genome of the Collembolan Orchesella cincta.</title>
        <authorList>
            <person name="Faddeeva-Vakhrusheva A."/>
            <person name="Derks M.F."/>
            <person name="Anvar S.Y."/>
            <person name="Agamennone V."/>
            <person name="Suring W."/>
            <person name="Smit S."/>
            <person name="van Straalen N.M."/>
            <person name="Roelofs D."/>
        </authorList>
    </citation>
    <scope>NUCLEOTIDE SEQUENCE [LARGE SCALE GENOMIC DNA]</scope>
    <source>
        <tissue evidence="2">Mixed pool</tissue>
    </source>
</reference>
<sequence>MEADIIHEGFSKSIQQHGLVYAYFLADGDSSTYCRIKDVYVGITVQKIECINHVLRNLNTKLRNIASNAVKRRYISKEERSLPRAESRFKRIGLAVQRACRYYKDLGNWECNWKDLREDIRNVPYHIFGRHTNCKSYFQCSKKGQEEDLVDQLKSTPLFLEVVDAIDRVASLARSLIRRENSNIVECYFSVCAKYLEGKRKNLGSGSLYHQRISAATLSFNNAKFWAADFYKMIHCKSPCAKWKLEKLRSVRQRHQPTNTRKPRIISFPFLKAGRGDDHYGTNPDRPDLNEETLQVEMDSIRDSVKVTKERQEEIQIATQDQSNSDL</sequence>
<keyword evidence="3" id="KW-1185">Reference proteome</keyword>
<feature type="domain" description="Mutator-like transposase" evidence="1">
    <location>
        <begin position="1"/>
        <end position="136"/>
    </location>
</feature>
<dbReference type="EMBL" id="LJIJ01001532">
    <property type="protein sequence ID" value="ODM91485.1"/>
    <property type="molecule type" value="Genomic_DNA"/>
</dbReference>
<evidence type="ECO:0000259" key="1">
    <source>
        <dbReference type="Pfam" id="PF20700"/>
    </source>
</evidence>
<dbReference type="OrthoDB" id="421276at2759"/>
<name>A0A1D2MET4_ORCCI</name>
<dbReference type="Pfam" id="PF20700">
    <property type="entry name" value="Mutator"/>
    <property type="match status" value="1"/>
</dbReference>
<comment type="caution">
    <text evidence="2">The sequence shown here is derived from an EMBL/GenBank/DDBJ whole genome shotgun (WGS) entry which is preliminary data.</text>
</comment>
<gene>
    <name evidence="2" type="ORF">Ocin01_15192</name>
</gene>
<dbReference type="InterPro" id="IPR049012">
    <property type="entry name" value="Mutator_transp_dom"/>
</dbReference>
<proteinExistence type="predicted"/>